<protein>
    <submittedName>
        <fullName evidence="1">Uncharacterized protein</fullName>
    </submittedName>
</protein>
<gene>
    <name evidence="1" type="ORF">CCAM_LOCUS189</name>
</gene>
<organism evidence="1 2">
    <name type="scientific">Cuscuta campestris</name>
    <dbReference type="NCBI Taxonomy" id="132261"/>
    <lineage>
        <taxon>Eukaryota</taxon>
        <taxon>Viridiplantae</taxon>
        <taxon>Streptophyta</taxon>
        <taxon>Embryophyta</taxon>
        <taxon>Tracheophyta</taxon>
        <taxon>Spermatophyta</taxon>
        <taxon>Magnoliopsida</taxon>
        <taxon>eudicotyledons</taxon>
        <taxon>Gunneridae</taxon>
        <taxon>Pentapetalae</taxon>
        <taxon>asterids</taxon>
        <taxon>lamiids</taxon>
        <taxon>Solanales</taxon>
        <taxon>Convolvulaceae</taxon>
        <taxon>Cuscuteae</taxon>
        <taxon>Cuscuta</taxon>
        <taxon>Cuscuta subgen. Grammica</taxon>
        <taxon>Cuscuta sect. Cleistogrammica</taxon>
    </lineage>
</organism>
<dbReference type="OrthoDB" id="1717805at2759"/>
<sequence length="80" mass="8931">MRPLPSVATAYGMLIHEEKQRQIQAGSPFIAEHTSLNANLQTSFRGRMDDKKEAMILPATIQVKIAEMRASSLQNSVDNF</sequence>
<dbReference type="Proteomes" id="UP000595140">
    <property type="component" value="Unassembled WGS sequence"/>
</dbReference>
<evidence type="ECO:0000313" key="2">
    <source>
        <dbReference type="Proteomes" id="UP000595140"/>
    </source>
</evidence>
<reference evidence="1 2" key="1">
    <citation type="submission" date="2018-04" db="EMBL/GenBank/DDBJ databases">
        <authorList>
            <person name="Vogel A."/>
        </authorList>
    </citation>
    <scope>NUCLEOTIDE SEQUENCE [LARGE SCALE GENOMIC DNA]</scope>
</reference>
<proteinExistence type="predicted"/>
<name>A0A484JYN3_9ASTE</name>
<accession>A0A484JYN3</accession>
<evidence type="ECO:0000313" key="1">
    <source>
        <dbReference type="EMBL" id="VFQ58413.1"/>
    </source>
</evidence>
<dbReference type="EMBL" id="OOIL02000001">
    <property type="protein sequence ID" value="VFQ58413.1"/>
    <property type="molecule type" value="Genomic_DNA"/>
</dbReference>
<dbReference type="AlphaFoldDB" id="A0A484JYN3"/>
<keyword evidence="2" id="KW-1185">Reference proteome</keyword>